<dbReference type="PRINTS" id="PR00682">
    <property type="entry name" value="IPNSYNTHASE"/>
</dbReference>
<dbReference type="Pfam" id="PF03171">
    <property type="entry name" value="2OG-FeII_Oxy"/>
    <property type="match status" value="1"/>
</dbReference>
<feature type="domain" description="Fe2OG dioxygenase" evidence="3">
    <location>
        <begin position="202"/>
        <end position="310"/>
    </location>
</feature>
<dbReference type="SUPFAM" id="SSF51197">
    <property type="entry name" value="Clavaminate synthase-like"/>
    <property type="match status" value="1"/>
</dbReference>
<reference evidence="4" key="2">
    <citation type="submission" date="2023-06" db="EMBL/GenBank/DDBJ databases">
        <authorList>
            <consortium name="Lawrence Berkeley National Laboratory"/>
            <person name="Haridas S."/>
            <person name="Hensen N."/>
            <person name="Bonometti L."/>
            <person name="Westerberg I."/>
            <person name="Brannstrom I.O."/>
            <person name="Guillou S."/>
            <person name="Cros-Aarteil S."/>
            <person name="Calhoun S."/>
            <person name="Kuo A."/>
            <person name="Mondo S."/>
            <person name="Pangilinan J."/>
            <person name="Riley R."/>
            <person name="LaButti K."/>
            <person name="Andreopoulos B."/>
            <person name="Lipzen A."/>
            <person name="Chen C."/>
            <person name="Yanf M."/>
            <person name="Daum C."/>
            <person name="Ng V."/>
            <person name="Clum A."/>
            <person name="Steindorff A."/>
            <person name="Ohm R."/>
            <person name="Martin F."/>
            <person name="Silar P."/>
            <person name="Natvig D."/>
            <person name="Lalanne C."/>
            <person name="Gautier V."/>
            <person name="Ament-velasquez S.L."/>
            <person name="Kruys A."/>
            <person name="Hutchinson M.I."/>
            <person name="Powell A.J."/>
            <person name="Barry K."/>
            <person name="Miller A.N."/>
            <person name="Grigoriev I.V."/>
            <person name="Debuchy R."/>
            <person name="Gladieux P."/>
            <person name="Thoren M.H."/>
            <person name="Johannesson H."/>
        </authorList>
    </citation>
    <scope>NUCLEOTIDE SEQUENCE</scope>
    <source>
        <strain evidence="4">CBS 232.78</strain>
    </source>
</reference>
<gene>
    <name evidence="4" type="ORF">B0H63DRAFT_196849</name>
</gene>
<keyword evidence="5" id="KW-1185">Reference proteome</keyword>
<reference evidence="4" key="1">
    <citation type="journal article" date="2023" name="Mol. Phylogenet. Evol.">
        <title>Genome-scale phylogeny and comparative genomics of the fungal order Sordariales.</title>
        <authorList>
            <person name="Hensen N."/>
            <person name="Bonometti L."/>
            <person name="Westerberg I."/>
            <person name="Brannstrom I.O."/>
            <person name="Guillou S."/>
            <person name="Cros-Aarteil S."/>
            <person name="Calhoun S."/>
            <person name="Haridas S."/>
            <person name="Kuo A."/>
            <person name="Mondo S."/>
            <person name="Pangilinan J."/>
            <person name="Riley R."/>
            <person name="LaButti K."/>
            <person name="Andreopoulos B."/>
            <person name="Lipzen A."/>
            <person name="Chen C."/>
            <person name="Yan M."/>
            <person name="Daum C."/>
            <person name="Ng V."/>
            <person name="Clum A."/>
            <person name="Steindorff A."/>
            <person name="Ohm R.A."/>
            <person name="Martin F."/>
            <person name="Silar P."/>
            <person name="Natvig D.O."/>
            <person name="Lalanne C."/>
            <person name="Gautier V."/>
            <person name="Ament-Velasquez S.L."/>
            <person name="Kruys A."/>
            <person name="Hutchinson M.I."/>
            <person name="Powell A.J."/>
            <person name="Barry K."/>
            <person name="Miller A.N."/>
            <person name="Grigoriev I.V."/>
            <person name="Debuchy R."/>
            <person name="Gladieux P."/>
            <person name="Hiltunen Thoren M."/>
            <person name="Johannesson H."/>
        </authorList>
    </citation>
    <scope>NUCLEOTIDE SEQUENCE</scope>
    <source>
        <strain evidence="4">CBS 232.78</strain>
    </source>
</reference>
<comment type="caution">
    <text evidence="4">The sequence shown here is derived from an EMBL/GenBank/DDBJ whole genome shotgun (WGS) entry which is preliminary data.</text>
</comment>
<dbReference type="AlphaFoldDB" id="A0AAE0NGK6"/>
<dbReference type="InterPro" id="IPR027443">
    <property type="entry name" value="IPNS-like_sf"/>
</dbReference>
<dbReference type="Pfam" id="PF14226">
    <property type="entry name" value="DIOX_N"/>
    <property type="match status" value="1"/>
</dbReference>
<dbReference type="InterPro" id="IPR044861">
    <property type="entry name" value="IPNS-like_FE2OG_OXY"/>
</dbReference>
<dbReference type="InterPro" id="IPR005123">
    <property type="entry name" value="Oxoglu/Fe-dep_dioxygenase_dom"/>
</dbReference>
<keyword evidence="2" id="KW-0479">Metal-binding</keyword>
<evidence type="ECO:0000313" key="5">
    <source>
        <dbReference type="Proteomes" id="UP001285441"/>
    </source>
</evidence>
<keyword evidence="2" id="KW-0560">Oxidoreductase</keyword>
<dbReference type="Gene3D" id="2.60.120.330">
    <property type="entry name" value="B-lactam Antibiotic, Isopenicillin N Synthase, Chain"/>
    <property type="match status" value="1"/>
</dbReference>
<evidence type="ECO:0000259" key="3">
    <source>
        <dbReference type="PROSITE" id="PS51471"/>
    </source>
</evidence>
<dbReference type="InterPro" id="IPR050231">
    <property type="entry name" value="Iron_ascorbate_oxido_reductase"/>
</dbReference>
<name>A0AAE0NGK6_9PEZI</name>
<evidence type="ECO:0000256" key="2">
    <source>
        <dbReference type="RuleBase" id="RU003682"/>
    </source>
</evidence>
<dbReference type="GO" id="GO:0044283">
    <property type="term" value="P:small molecule biosynthetic process"/>
    <property type="evidence" value="ECO:0007669"/>
    <property type="project" value="UniProtKB-ARBA"/>
</dbReference>
<dbReference type="Proteomes" id="UP001285441">
    <property type="component" value="Unassembled WGS sequence"/>
</dbReference>
<comment type="similarity">
    <text evidence="1 2">Belongs to the iron/ascorbate-dependent oxidoreductase family.</text>
</comment>
<protein>
    <submittedName>
        <fullName evidence="4">Gibberellin 20 oxidase</fullName>
    </submittedName>
</protein>
<dbReference type="EMBL" id="JAULSW010000005">
    <property type="protein sequence ID" value="KAK3381132.1"/>
    <property type="molecule type" value="Genomic_DNA"/>
</dbReference>
<dbReference type="PANTHER" id="PTHR47990">
    <property type="entry name" value="2-OXOGLUTARATE (2OG) AND FE(II)-DEPENDENT OXYGENASE SUPERFAMILY PROTEIN-RELATED"/>
    <property type="match status" value="1"/>
</dbReference>
<evidence type="ECO:0000313" key="4">
    <source>
        <dbReference type="EMBL" id="KAK3381132.1"/>
    </source>
</evidence>
<proteinExistence type="inferred from homology"/>
<keyword evidence="2" id="KW-0408">Iron</keyword>
<evidence type="ECO:0000256" key="1">
    <source>
        <dbReference type="ARBA" id="ARBA00008056"/>
    </source>
</evidence>
<sequence length="348" mass="38694">MQQNMAATIEEKTSSPPLACAPSSCEFAIPVIDISGYLLSNPATVPSIVKAIRLAAISPGFFQITGHSVSTDLRDRLFAALKIFFAVPQSTKTSVHRNNSSCMRGYEAVGDQMLEKGIFDRKEGFMIGQELVGSGNDGLGGLRFGQGPNQWPTESTCPGFRTVMEEYFEEMRLLSRTVFRLVALSLGLEEKFFDNFVYNRDSITMCRAHRYPPITTSVSETTDIKPRGIGAHTDFGAMTLLLQDGVGGLEVFHRPTATWHPVTPILDAYVVNIGDMMERWTNDKYTSTLHRALSPVSKQDRYSVAFFNEGLLDQVVECISTCLEPGEKPKYEPVTVEDHLRMRYGSSY</sequence>
<accession>A0AAE0NGK6</accession>
<dbReference type="GO" id="GO:0016491">
    <property type="term" value="F:oxidoreductase activity"/>
    <property type="evidence" value="ECO:0007669"/>
    <property type="project" value="UniProtKB-KW"/>
</dbReference>
<organism evidence="4 5">
    <name type="scientific">Podospora didyma</name>
    <dbReference type="NCBI Taxonomy" id="330526"/>
    <lineage>
        <taxon>Eukaryota</taxon>
        <taxon>Fungi</taxon>
        <taxon>Dikarya</taxon>
        <taxon>Ascomycota</taxon>
        <taxon>Pezizomycotina</taxon>
        <taxon>Sordariomycetes</taxon>
        <taxon>Sordariomycetidae</taxon>
        <taxon>Sordariales</taxon>
        <taxon>Podosporaceae</taxon>
        <taxon>Podospora</taxon>
    </lineage>
</organism>
<dbReference type="PROSITE" id="PS51471">
    <property type="entry name" value="FE2OG_OXY"/>
    <property type="match status" value="1"/>
</dbReference>
<dbReference type="GO" id="GO:0046872">
    <property type="term" value="F:metal ion binding"/>
    <property type="evidence" value="ECO:0007669"/>
    <property type="project" value="UniProtKB-KW"/>
</dbReference>
<dbReference type="InterPro" id="IPR026992">
    <property type="entry name" value="DIOX_N"/>
</dbReference>